<comment type="similarity">
    <text evidence="1">Belongs to the cytochrome P450 family.</text>
</comment>
<keyword evidence="6" id="KW-0503">Monooxygenase</keyword>
<name>A0A7X1LPZ7_9ACTN</name>
<evidence type="ECO:0000256" key="3">
    <source>
        <dbReference type="ARBA" id="ARBA00022723"/>
    </source>
</evidence>
<dbReference type="GO" id="GO:0016705">
    <property type="term" value="F:oxidoreductase activity, acting on paired donors, with incorporation or reduction of molecular oxygen"/>
    <property type="evidence" value="ECO:0007669"/>
    <property type="project" value="InterPro"/>
</dbReference>
<dbReference type="CDD" id="cd20625">
    <property type="entry name" value="CYP164-like"/>
    <property type="match status" value="1"/>
</dbReference>
<dbReference type="AlphaFoldDB" id="A0A7X1LPZ7"/>
<evidence type="ECO:0000313" key="7">
    <source>
        <dbReference type="EMBL" id="MBC2864997.1"/>
    </source>
</evidence>
<evidence type="ECO:0000313" key="8">
    <source>
        <dbReference type="Proteomes" id="UP000517694"/>
    </source>
</evidence>
<sequence length="417" mass="47398">MPLASIAADELEATVARLFDCDQSLINDPWPVFAALREQKPILRVGPLVAVSRYDDVKQVLRDPETYSSVRAKGTRELARRAELDDEGLAKFQALTAFESRGMTQNDDPEHARIRRFVNASFSAASIATLRDQVEALVRELLDDIDARGQHEFDLVGEFAYQLPFRVVCRLLGVEDYDLGTLRAWQAEIRKGIGTMYANLDEAYEAMLNYRSYVLDVIRRHRAHPAAATDLFGRLVSTDDEGTFLDDEDLIAIFITMMTSGNTNDVISNAVVSLQRHPDQRDLLRDRPELMRNAVEEFFRYSPSVYNIHRSATCDTELNGFRIRAGETVRLLLASANHDPARFEDPETMDVTRKNARQHIGLGFGIHTCLGQWLARQEAELAIAELLRRYPDLRITEQVDFRRNFTIHGPDRLMVAV</sequence>
<evidence type="ECO:0000256" key="2">
    <source>
        <dbReference type="ARBA" id="ARBA00022617"/>
    </source>
</evidence>
<dbReference type="RefSeq" id="WP_159663547.1">
    <property type="nucleotide sequence ID" value="NZ_JACMHY010000002.1"/>
</dbReference>
<keyword evidence="4" id="KW-0560">Oxidoreductase</keyword>
<dbReference type="GO" id="GO:0020037">
    <property type="term" value="F:heme binding"/>
    <property type="evidence" value="ECO:0007669"/>
    <property type="project" value="InterPro"/>
</dbReference>
<dbReference type="FunFam" id="1.10.630.10:FF:000018">
    <property type="entry name" value="Cytochrome P450 monooxygenase"/>
    <property type="match status" value="1"/>
</dbReference>
<keyword evidence="2" id="KW-0349">Heme</keyword>
<evidence type="ECO:0000256" key="6">
    <source>
        <dbReference type="ARBA" id="ARBA00023033"/>
    </source>
</evidence>
<proteinExistence type="inferred from homology"/>
<dbReference type="PANTHER" id="PTHR46696:SF1">
    <property type="entry name" value="CYTOCHROME P450 YJIB-RELATED"/>
    <property type="match status" value="1"/>
</dbReference>
<keyword evidence="5" id="KW-0408">Iron</keyword>
<dbReference type="OrthoDB" id="502624at2"/>
<evidence type="ECO:0000256" key="4">
    <source>
        <dbReference type="ARBA" id="ARBA00023002"/>
    </source>
</evidence>
<dbReference type="InterPro" id="IPR036396">
    <property type="entry name" value="Cyt_P450_sf"/>
</dbReference>
<comment type="caution">
    <text evidence="7">The sequence shown here is derived from an EMBL/GenBank/DDBJ whole genome shotgun (WGS) entry which is preliminary data.</text>
</comment>
<protein>
    <submittedName>
        <fullName evidence="7">Cytochrome P450</fullName>
    </submittedName>
</protein>
<gene>
    <name evidence="7" type="ORF">H1R13_08275</name>
</gene>
<dbReference type="Proteomes" id="UP000517694">
    <property type="component" value="Unassembled WGS sequence"/>
</dbReference>
<dbReference type="GO" id="GO:0005506">
    <property type="term" value="F:iron ion binding"/>
    <property type="evidence" value="ECO:0007669"/>
    <property type="project" value="InterPro"/>
</dbReference>
<dbReference type="GO" id="GO:0004497">
    <property type="term" value="F:monooxygenase activity"/>
    <property type="evidence" value="ECO:0007669"/>
    <property type="project" value="UniProtKB-KW"/>
</dbReference>
<dbReference type="Pfam" id="PF00067">
    <property type="entry name" value="p450"/>
    <property type="match status" value="1"/>
</dbReference>
<dbReference type="InterPro" id="IPR002397">
    <property type="entry name" value="Cyt_P450_B"/>
</dbReference>
<evidence type="ECO:0000256" key="1">
    <source>
        <dbReference type="ARBA" id="ARBA00010617"/>
    </source>
</evidence>
<dbReference type="SUPFAM" id="SSF48264">
    <property type="entry name" value="Cytochrome P450"/>
    <property type="match status" value="1"/>
</dbReference>
<reference evidence="7 8" key="1">
    <citation type="submission" date="2020-08" db="EMBL/GenBank/DDBJ databases">
        <title>Whole-Genome Sequence of French Clinical Streptomyces mexicanus Strain Q0842.</title>
        <authorList>
            <person name="Boxberger M."/>
            <person name="La Scola B."/>
        </authorList>
    </citation>
    <scope>NUCLEOTIDE SEQUENCE [LARGE SCALE GENOMIC DNA]</scope>
    <source>
        <strain evidence="7 8">Marseille-Q0842</strain>
    </source>
</reference>
<keyword evidence="3" id="KW-0479">Metal-binding</keyword>
<dbReference type="EMBL" id="JACMHY010000002">
    <property type="protein sequence ID" value="MBC2864997.1"/>
    <property type="molecule type" value="Genomic_DNA"/>
</dbReference>
<keyword evidence="8" id="KW-1185">Reference proteome</keyword>
<evidence type="ECO:0000256" key="5">
    <source>
        <dbReference type="ARBA" id="ARBA00023004"/>
    </source>
</evidence>
<accession>A0A7X1LPZ7</accession>
<organism evidence="7 8">
    <name type="scientific">Streptomyces mexicanus</name>
    <dbReference type="NCBI Taxonomy" id="178566"/>
    <lineage>
        <taxon>Bacteria</taxon>
        <taxon>Bacillati</taxon>
        <taxon>Actinomycetota</taxon>
        <taxon>Actinomycetes</taxon>
        <taxon>Kitasatosporales</taxon>
        <taxon>Streptomycetaceae</taxon>
        <taxon>Streptomyces</taxon>
    </lineage>
</organism>
<dbReference type="PANTHER" id="PTHR46696">
    <property type="entry name" value="P450, PUTATIVE (EUROFUNG)-RELATED"/>
    <property type="match status" value="1"/>
</dbReference>
<dbReference type="PRINTS" id="PR00359">
    <property type="entry name" value="BP450"/>
</dbReference>
<dbReference type="InterPro" id="IPR001128">
    <property type="entry name" value="Cyt_P450"/>
</dbReference>
<dbReference type="Gene3D" id="1.10.630.10">
    <property type="entry name" value="Cytochrome P450"/>
    <property type="match status" value="1"/>
</dbReference>